<evidence type="ECO:0000256" key="1">
    <source>
        <dbReference type="ARBA" id="ARBA00022884"/>
    </source>
</evidence>
<evidence type="ECO:0000256" key="3">
    <source>
        <dbReference type="SAM" id="MobiDB-lite"/>
    </source>
</evidence>
<gene>
    <name evidence="5" type="ORF">BCR33DRAFT_529482</name>
</gene>
<reference evidence="5 6" key="1">
    <citation type="submission" date="2016-07" db="EMBL/GenBank/DDBJ databases">
        <title>Pervasive Adenine N6-methylation of Active Genes in Fungi.</title>
        <authorList>
            <consortium name="DOE Joint Genome Institute"/>
            <person name="Mondo S.J."/>
            <person name="Dannebaum R.O."/>
            <person name="Kuo R.C."/>
            <person name="Labutti K."/>
            <person name="Haridas S."/>
            <person name="Kuo A."/>
            <person name="Salamov A."/>
            <person name="Ahrendt S.R."/>
            <person name="Lipzen A."/>
            <person name="Sullivan W."/>
            <person name="Andreopoulos W.B."/>
            <person name="Clum A."/>
            <person name="Lindquist E."/>
            <person name="Daum C."/>
            <person name="Ramamoorthy G.K."/>
            <person name="Gryganskyi A."/>
            <person name="Culley D."/>
            <person name="Magnuson J.K."/>
            <person name="James T.Y."/>
            <person name="O'Malley M.A."/>
            <person name="Stajich J.E."/>
            <person name="Spatafora J.W."/>
            <person name="Visel A."/>
            <person name="Grigoriev I.V."/>
        </authorList>
    </citation>
    <scope>NUCLEOTIDE SEQUENCE [LARGE SCALE GENOMIC DNA]</scope>
    <source>
        <strain evidence="5 6">JEL800</strain>
    </source>
</reference>
<dbReference type="PROSITE" id="PS50102">
    <property type="entry name" value="RRM"/>
    <property type="match status" value="1"/>
</dbReference>
<dbReference type="AlphaFoldDB" id="A0A1Y2CUC5"/>
<keyword evidence="6" id="KW-1185">Reference proteome</keyword>
<dbReference type="OrthoDB" id="1049195at2759"/>
<dbReference type="InterPro" id="IPR050374">
    <property type="entry name" value="RRT5_SRSF_SR"/>
</dbReference>
<feature type="region of interest" description="Disordered" evidence="3">
    <location>
        <begin position="58"/>
        <end position="87"/>
    </location>
</feature>
<feature type="domain" description="RRM" evidence="4">
    <location>
        <begin position="1"/>
        <end position="58"/>
    </location>
</feature>
<dbReference type="InterPro" id="IPR000504">
    <property type="entry name" value="RRM_dom"/>
</dbReference>
<dbReference type="EMBL" id="MCGO01000007">
    <property type="protein sequence ID" value="ORY50434.1"/>
    <property type="molecule type" value="Genomic_DNA"/>
</dbReference>
<dbReference type="InterPro" id="IPR012677">
    <property type="entry name" value="Nucleotide-bd_a/b_plait_sf"/>
</dbReference>
<evidence type="ECO:0000313" key="6">
    <source>
        <dbReference type="Proteomes" id="UP000193642"/>
    </source>
</evidence>
<keyword evidence="1 2" id="KW-0694">RNA-binding</keyword>
<evidence type="ECO:0000313" key="5">
    <source>
        <dbReference type="EMBL" id="ORY50434.1"/>
    </source>
</evidence>
<dbReference type="STRING" id="329046.A0A1Y2CUC5"/>
<comment type="caution">
    <text evidence="5">The sequence shown here is derived from an EMBL/GenBank/DDBJ whole genome shotgun (WGS) entry which is preliminary data.</text>
</comment>
<dbReference type="InterPro" id="IPR035979">
    <property type="entry name" value="RBD_domain_sf"/>
</dbReference>
<dbReference type="GO" id="GO:0005737">
    <property type="term" value="C:cytoplasm"/>
    <property type="evidence" value="ECO:0007669"/>
    <property type="project" value="TreeGrafter"/>
</dbReference>
<dbReference type="Proteomes" id="UP000193642">
    <property type="component" value="Unassembled WGS sequence"/>
</dbReference>
<evidence type="ECO:0000256" key="2">
    <source>
        <dbReference type="PROSITE-ProRule" id="PRU00176"/>
    </source>
</evidence>
<feature type="compositionally biased region" description="Gly residues" evidence="3">
    <location>
        <begin position="66"/>
        <end position="87"/>
    </location>
</feature>
<sequence>MRKVGEVVFADVLTQPSGRSKGCGIVEYATPEEADRAIRELNDTPLMGRQVFVREDREPDIKFAGSRGGPRMGGGPGGYNGGGGGGGGYRDFGPNPSAVYITNLPYIIAWQDLKDLSVKRVT</sequence>
<proteinExistence type="predicted"/>
<dbReference type="PANTHER" id="PTHR23003">
    <property type="entry name" value="RNA RECOGNITION MOTIF RRM DOMAIN CONTAINING PROTEIN"/>
    <property type="match status" value="1"/>
</dbReference>
<dbReference type="PANTHER" id="PTHR23003:SF3">
    <property type="entry name" value="FI21236P1-RELATED"/>
    <property type="match status" value="1"/>
</dbReference>
<dbReference type="Gene3D" id="3.30.70.330">
    <property type="match status" value="1"/>
</dbReference>
<name>A0A1Y2CUC5_9FUNG</name>
<dbReference type="SUPFAM" id="SSF54928">
    <property type="entry name" value="RNA-binding domain, RBD"/>
    <property type="match status" value="1"/>
</dbReference>
<evidence type="ECO:0000259" key="4">
    <source>
        <dbReference type="PROSITE" id="PS50102"/>
    </source>
</evidence>
<dbReference type="Pfam" id="PF00076">
    <property type="entry name" value="RRM_1"/>
    <property type="match status" value="1"/>
</dbReference>
<dbReference type="GO" id="GO:0005634">
    <property type="term" value="C:nucleus"/>
    <property type="evidence" value="ECO:0007669"/>
    <property type="project" value="TreeGrafter"/>
</dbReference>
<dbReference type="GO" id="GO:0003729">
    <property type="term" value="F:mRNA binding"/>
    <property type="evidence" value="ECO:0007669"/>
    <property type="project" value="TreeGrafter"/>
</dbReference>
<organism evidence="5 6">
    <name type="scientific">Rhizoclosmatium globosum</name>
    <dbReference type="NCBI Taxonomy" id="329046"/>
    <lineage>
        <taxon>Eukaryota</taxon>
        <taxon>Fungi</taxon>
        <taxon>Fungi incertae sedis</taxon>
        <taxon>Chytridiomycota</taxon>
        <taxon>Chytridiomycota incertae sedis</taxon>
        <taxon>Chytridiomycetes</taxon>
        <taxon>Chytridiales</taxon>
        <taxon>Chytriomycetaceae</taxon>
        <taxon>Rhizoclosmatium</taxon>
    </lineage>
</organism>
<dbReference type="GO" id="GO:1990904">
    <property type="term" value="C:ribonucleoprotein complex"/>
    <property type="evidence" value="ECO:0007669"/>
    <property type="project" value="TreeGrafter"/>
</dbReference>
<accession>A0A1Y2CUC5</accession>
<protein>
    <recommendedName>
        <fullName evidence="4">RRM domain-containing protein</fullName>
    </recommendedName>
</protein>